<reference evidence="2 3" key="1">
    <citation type="submission" date="2024-01" db="EMBL/GenBank/DDBJ databases">
        <title>The complete chloroplast genome sequence of Lithospermum erythrorhizon: insights into the phylogenetic relationship among Boraginaceae species and the maternal lineages of purple gromwells.</title>
        <authorList>
            <person name="Okada T."/>
            <person name="Watanabe K."/>
        </authorList>
    </citation>
    <scope>NUCLEOTIDE SEQUENCE [LARGE SCALE GENOMIC DNA]</scope>
</reference>
<evidence type="ECO:0000313" key="2">
    <source>
        <dbReference type="EMBL" id="GAA0175227.1"/>
    </source>
</evidence>
<dbReference type="AlphaFoldDB" id="A0AAV3RLQ4"/>
<evidence type="ECO:0000313" key="3">
    <source>
        <dbReference type="Proteomes" id="UP001454036"/>
    </source>
</evidence>
<dbReference type="Proteomes" id="UP001454036">
    <property type="component" value="Unassembled WGS sequence"/>
</dbReference>
<accession>A0AAV3RLQ4</accession>
<dbReference type="EMBL" id="BAABME010027210">
    <property type="protein sequence ID" value="GAA0175227.1"/>
    <property type="molecule type" value="Genomic_DNA"/>
</dbReference>
<name>A0AAV3RLQ4_LITER</name>
<evidence type="ECO:0000256" key="1">
    <source>
        <dbReference type="SAM" id="MobiDB-lite"/>
    </source>
</evidence>
<proteinExistence type="predicted"/>
<gene>
    <name evidence="2" type="ORF">LIER_41870</name>
</gene>
<sequence length="375" mass="40527">MALHFYTDRRVLKAAGLSSIVDADLGALEALKVTFNVPDHALPPLPALLEAPSNQLPLRSPAPTTKPVMVSSSSREDEAASPLLRRYLPFSGSQLLSNHFSPLLSHGLCVVGLASPWEKQPYRVTLTSPRSSKGHGQSLPPTVDCAPGDTPVGTGGQHSATVVLNPEDQREPRGSPLLLKRIGSPLVNPRPTQYLRWIGKTPHAQSLAALNHEELISSFSALGDKEASGSSSLAGQLEIELKALKREKAREEGVLQWCLRNLTGEHTTPQEKYDAVFAGRDAANPQSLVGPAERKTVPALIMEVTLEGVRTTEGLGELVRSSDAGRDLLFQHFTLSMERTVRAVHPRLEDAELEVPVALWDSVRDDVSSSDPSNL</sequence>
<protein>
    <submittedName>
        <fullName evidence="2">Uncharacterized protein</fullName>
    </submittedName>
</protein>
<feature type="region of interest" description="Disordered" evidence="1">
    <location>
        <begin position="128"/>
        <end position="182"/>
    </location>
</feature>
<organism evidence="2 3">
    <name type="scientific">Lithospermum erythrorhizon</name>
    <name type="common">Purple gromwell</name>
    <name type="synonym">Lithospermum officinale var. erythrorhizon</name>
    <dbReference type="NCBI Taxonomy" id="34254"/>
    <lineage>
        <taxon>Eukaryota</taxon>
        <taxon>Viridiplantae</taxon>
        <taxon>Streptophyta</taxon>
        <taxon>Embryophyta</taxon>
        <taxon>Tracheophyta</taxon>
        <taxon>Spermatophyta</taxon>
        <taxon>Magnoliopsida</taxon>
        <taxon>eudicotyledons</taxon>
        <taxon>Gunneridae</taxon>
        <taxon>Pentapetalae</taxon>
        <taxon>asterids</taxon>
        <taxon>lamiids</taxon>
        <taxon>Boraginales</taxon>
        <taxon>Boraginaceae</taxon>
        <taxon>Boraginoideae</taxon>
        <taxon>Lithospermeae</taxon>
        <taxon>Lithospermum</taxon>
    </lineage>
</organism>
<comment type="caution">
    <text evidence="2">The sequence shown here is derived from an EMBL/GenBank/DDBJ whole genome shotgun (WGS) entry which is preliminary data.</text>
</comment>
<keyword evidence="3" id="KW-1185">Reference proteome</keyword>